<gene>
    <name evidence="1" type="ORF">SFRICE_033486</name>
</gene>
<dbReference type="EMBL" id="ODYU01007187">
    <property type="protein sequence ID" value="SOQ49745.1"/>
    <property type="molecule type" value="Genomic_DNA"/>
</dbReference>
<proteinExistence type="predicted"/>
<reference evidence="1" key="1">
    <citation type="submission" date="2016-07" db="EMBL/GenBank/DDBJ databases">
        <authorList>
            <person name="Bretaudeau A."/>
        </authorList>
    </citation>
    <scope>NUCLEOTIDE SEQUENCE</scope>
    <source>
        <strain evidence="1">Rice</strain>
        <tissue evidence="1">Whole body</tissue>
    </source>
</reference>
<accession>A0A2H1W9G4</accession>
<name>A0A2H1W9G4_SPOFR</name>
<dbReference type="AlphaFoldDB" id="A0A2H1W9G4"/>
<organism evidence="1">
    <name type="scientific">Spodoptera frugiperda</name>
    <name type="common">Fall armyworm</name>
    <dbReference type="NCBI Taxonomy" id="7108"/>
    <lineage>
        <taxon>Eukaryota</taxon>
        <taxon>Metazoa</taxon>
        <taxon>Ecdysozoa</taxon>
        <taxon>Arthropoda</taxon>
        <taxon>Hexapoda</taxon>
        <taxon>Insecta</taxon>
        <taxon>Pterygota</taxon>
        <taxon>Neoptera</taxon>
        <taxon>Endopterygota</taxon>
        <taxon>Lepidoptera</taxon>
        <taxon>Glossata</taxon>
        <taxon>Ditrysia</taxon>
        <taxon>Noctuoidea</taxon>
        <taxon>Noctuidae</taxon>
        <taxon>Amphipyrinae</taxon>
        <taxon>Spodoptera</taxon>
    </lineage>
</organism>
<evidence type="ECO:0000313" key="1">
    <source>
        <dbReference type="EMBL" id="SOQ49745.1"/>
    </source>
</evidence>
<protein>
    <submittedName>
        <fullName evidence="1">SFRICE_033486</fullName>
    </submittedName>
</protein>
<sequence length="79" mass="8786">MKVYRKTEVTLKNRNGENHPMTSPALGKARGSVRLLLTKNHTIVTAAFRAGAPFDNGLLFKEQIPDYQELPGKTSFSLI</sequence>